<dbReference type="PROSITE" id="PS50088">
    <property type="entry name" value="ANK_REPEAT"/>
    <property type="match status" value="3"/>
</dbReference>
<feature type="repeat" description="ANK" evidence="6">
    <location>
        <begin position="1075"/>
        <end position="1107"/>
    </location>
</feature>
<proteinExistence type="predicted"/>
<feature type="repeat" description="ANK" evidence="6">
    <location>
        <begin position="1041"/>
        <end position="1065"/>
    </location>
</feature>
<keyword evidence="3" id="KW-0496">Mitochondrion</keyword>
<evidence type="ECO:0000256" key="2">
    <source>
        <dbReference type="ARBA" id="ARBA00022692"/>
    </source>
</evidence>
<dbReference type="SUPFAM" id="SSF52743">
    <property type="entry name" value="Subtilisin-like"/>
    <property type="match status" value="1"/>
</dbReference>
<dbReference type="Proteomes" id="UP000782241">
    <property type="component" value="Unassembled WGS sequence"/>
</dbReference>
<feature type="transmembrane region" description="Helical" evidence="9">
    <location>
        <begin position="576"/>
        <end position="601"/>
    </location>
</feature>
<feature type="transmembrane region" description="Helical" evidence="9">
    <location>
        <begin position="88"/>
        <end position="109"/>
    </location>
</feature>
<dbReference type="CDD" id="cd00306">
    <property type="entry name" value="Peptidases_S8_S53"/>
    <property type="match status" value="1"/>
</dbReference>
<name>A0A9P7GUU5_9HYPO</name>
<feature type="transmembrane region" description="Helical" evidence="9">
    <location>
        <begin position="613"/>
        <end position="633"/>
    </location>
</feature>
<evidence type="ECO:0000313" key="10">
    <source>
        <dbReference type="EMBL" id="KAG5656766.1"/>
    </source>
</evidence>
<keyword evidence="11" id="KW-1185">Reference proteome</keyword>
<keyword evidence="2 7" id="KW-0812">Transmembrane</keyword>
<evidence type="ECO:0008006" key="12">
    <source>
        <dbReference type="Google" id="ProtNLM"/>
    </source>
</evidence>
<evidence type="ECO:0000256" key="3">
    <source>
        <dbReference type="ARBA" id="ARBA00022792"/>
    </source>
</evidence>
<dbReference type="Gene3D" id="3.40.50.200">
    <property type="entry name" value="Peptidase S8/S53 domain"/>
    <property type="match status" value="1"/>
</dbReference>
<dbReference type="PROSITE" id="PS50297">
    <property type="entry name" value="ANK_REP_REGION"/>
    <property type="match status" value="3"/>
</dbReference>
<feature type="transmembrane region" description="Helical" evidence="9">
    <location>
        <begin position="268"/>
        <end position="289"/>
    </location>
</feature>
<dbReference type="GO" id="GO:0016020">
    <property type="term" value="C:membrane"/>
    <property type="evidence" value="ECO:0007669"/>
    <property type="project" value="UniProtKB-SubCell"/>
</dbReference>
<accession>A0A9P7GUU5</accession>
<evidence type="ECO:0000256" key="4">
    <source>
        <dbReference type="ARBA" id="ARBA00022989"/>
    </source>
</evidence>
<dbReference type="Pfam" id="PF12796">
    <property type="entry name" value="Ank_2"/>
    <property type="match status" value="2"/>
</dbReference>
<sequence>MAAQIDPESLQRSTEQTPLLAEQPSDSARDEADNEAEPEPTPERRPKSWYAWRIFWALLAIAILAVFIKGWVDSDSKEFDLKKALKRALGGGLSGAAAMVLQVLLLMPLRTIMNYQYRHGTSFTVATRTLYTDGGIRRYYQGIAPALFQGPISRFGDTAANAGILALLQSNPYLKDLPSPIKTIFASLCAAAFRMILTPVDTLKTTLQAQGARGTAILRRRIKANGIGSLWWGAFATAAATFVGHYPWFATYNYLSEVITEPPRHPLVWWLLRLAFIGFCASIVSDSISNSLRVVKTYRQVNDTKISYSEAARAVVVQDGIFGLLGRGLKTRILANGLQGILFSILWKLFLDLLGVGVSADSWDDFSNNLATDLAPIISLFGEQVTKQYLSESTTYLDYIIFAMAPIGVITAVVSAVRVFGSPSLRAFVGRAKEGRGNVEAEVLSSTSRDVCELYNNGGIARVIGRPKILEFVYDTDVPAGEFQSPHGIAGITIFEDYCKTENGREEWTLQKDEAVANTYLPPNLSHNVGIVRPNERWFKVVAILGIVLQSGVLVFAACVTYLLQWNKDDKPPLAYACPVAIFGTVVVCGGVFFCAAIYTKSDRTDNEIEKEVAVWAAVFITVFGFVMQFFGFRGIHSAVSVAQLGAALVMTIARAGLRARRLDDLGNQIGWAFMEERNYELDWLALRLGKENIEKGLEPSTFGLYAQVFRNNVFYSWVLHGMSDIGERAFECLPNSSPNMADSLDDVEKIVAYRRRLGELTDPKQGESGMFYLQWGAENVQVRGTATKLASAIQSATTKVFMSSPSPSELGRQYWAGESKPRENRISRPDPSWNPRTIWVSKSVEHQNVKKFVPSTVSQYLANGASTQLFGWYSGEPSLVPADMEDMSIWTLRTESTFLSLCMQEMFGLCVKSLLETMEDTGEVSVRETPTGPRLESHLVSDLVDILLETGLVSRDDAISCLLPTVVFEEFKASRTPLWHAARAGHAAMVTELIQTMQDDEDLQDGKGRSPLWQAAANGHDVVVGLLLAHGADTSSCDDTGRTPLIEATANGHRNVVQLLLEWGLTDLDTQDNKGQTALSHAAAQGHEAIAGLLLDVGADAKALDSAGFTPLSRAVDAGHVGIVKLIRMAVHDDSTRLRNDYSVFNIDEAKIRVAKDHWIHYSTFMRSSLGTEKGINTSQIQPWRQAIQIAILTANIEPTGPKSKGKGDTERVHWKDWVNDGSEIDFCDHSTILADLALLYGPQAEVCVARVPEPSVDPDQATSTICEAIEWAAESWNADIIVLPPWLPSTNKDLRLKIHKAYRQGKVLMAAAESSSFEGRRSYPASSPYVIGIHAVDGRGKDCGVSPVPVKGNYNFSTLGIAVERPGLEDDSHDSQHVSGAIYSAVIAAGAAATLLEFSRCNLKLNYWEDQEWLCSTEGLREMLRLASVNIDGYNYIAPWTLIGSKGNLEDICNIIMMVVRKRRTGFGKTIRSS</sequence>
<evidence type="ECO:0000256" key="7">
    <source>
        <dbReference type="PROSITE-ProRule" id="PRU00282"/>
    </source>
</evidence>
<dbReference type="InterPro" id="IPR036770">
    <property type="entry name" value="Ankyrin_rpt-contain_sf"/>
</dbReference>
<organism evidence="10 11">
    <name type="scientific">Fusarium avenaceum</name>
    <dbReference type="NCBI Taxonomy" id="40199"/>
    <lineage>
        <taxon>Eukaryota</taxon>
        <taxon>Fungi</taxon>
        <taxon>Dikarya</taxon>
        <taxon>Ascomycota</taxon>
        <taxon>Pezizomycotina</taxon>
        <taxon>Sordariomycetes</taxon>
        <taxon>Hypocreomycetidae</taxon>
        <taxon>Hypocreales</taxon>
        <taxon>Nectriaceae</taxon>
        <taxon>Fusarium</taxon>
        <taxon>Fusarium tricinctum species complex</taxon>
    </lineage>
</organism>
<feature type="repeat" description="ANK" evidence="6">
    <location>
        <begin position="1008"/>
        <end position="1040"/>
    </location>
</feature>
<feature type="transmembrane region" description="Helical" evidence="9">
    <location>
        <begin position="333"/>
        <end position="351"/>
    </location>
</feature>
<dbReference type="PROSITE" id="PS50920">
    <property type="entry name" value="SOLCAR"/>
    <property type="match status" value="1"/>
</dbReference>
<dbReference type="EMBL" id="JAGPUO010000020">
    <property type="protein sequence ID" value="KAG5656766.1"/>
    <property type="molecule type" value="Genomic_DNA"/>
</dbReference>
<dbReference type="GO" id="GO:0004252">
    <property type="term" value="F:serine-type endopeptidase activity"/>
    <property type="evidence" value="ECO:0007669"/>
    <property type="project" value="InterPro"/>
</dbReference>
<evidence type="ECO:0000313" key="11">
    <source>
        <dbReference type="Proteomes" id="UP000782241"/>
    </source>
</evidence>
<evidence type="ECO:0000256" key="6">
    <source>
        <dbReference type="PROSITE-ProRule" id="PRU00023"/>
    </source>
</evidence>
<keyword evidence="6" id="KW-0040">ANK repeat</keyword>
<dbReference type="GO" id="GO:0006508">
    <property type="term" value="P:proteolysis"/>
    <property type="evidence" value="ECO:0007669"/>
    <property type="project" value="InterPro"/>
</dbReference>
<keyword evidence="4 9" id="KW-1133">Transmembrane helix</keyword>
<feature type="transmembrane region" description="Helical" evidence="9">
    <location>
        <begin position="541"/>
        <end position="564"/>
    </location>
</feature>
<protein>
    <recommendedName>
        <fullName evidence="12">Peptidase S8/S53 domain-containing protein</fullName>
    </recommendedName>
</protein>
<dbReference type="Gene3D" id="1.50.40.10">
    <property type="entry name" value="Mitochondrial carrier domain"/>
    <property type="match status" value="1"/>
</dbReference>
<feature type="repeat" description="Solcar" evidence="7">
    <location>
        <begin position="178"/>
        <end position="258"/>
    </location>
</feature>
<reference evidence="10" key="1">
    <citation type="submission" date="2021-04" db="EMBL/GenBank/DDBJ databases">
        <title>Draft genome of Fusarium avenaceum strain F156N33, isolated from an atmospheric sample in Virginia.</title>
        <authorList>
            <person name="Yang S."/>
            <person name="Vinatzer B.A."/>
            <person name="Coleman J."/>
        </authorList>
    </citation>
    <scope>NUCLEOTIDE SEQUENCE</scope>
    <source>
        <strain evidence="10">F156N33</strain>
    </source>
</reference>
<evidence type="ECO:0000256" key="5">
    <source>
        <dbReference type="ARBA" id="ARBA00023136"/>
    </source>
</evidence>
<feature type="region of interest" description="Disordered" evidence="8">
    <location>
        <begin position="1"/>
        <end position="44"/>
    </location>
</feature>
<dbReference type="Gene3D" id="1.25.40.20">
    <property type="entry name" value="Ankyrin repeat-containing domain"/>
    <property type="match status" value="2"/>
</dbReference>
<feature type="transmembrane region" description="Helical" evidence="9">
    <location>
        <begin position="399"/>
        <end position="421"/>
    </location>
</feature>
<dbReference type="SUPFAM" id="SSF103506">
    <property type="entry name" value="Mitochondrial carrier"/>
    <property type="match status" value="1"/>
</dbReference>
<evidence type="ECO:0000256" key="9">
    <source>
        <dbReference type="SAM" id="Phobius"/>
    </source>
</evidence>
<feature type="transmembrane region" description="Helical" evidence="9">
    <location>
        <begin position="229"/>
        <end position="248"/>
    </location>
</feature>
<evidence type="ECO:0000256" key="1">
    <source>
        <dbReference type="ARBA" id="ARBA00004141"/>
    </source>
</evidence>
<dbReference type="PANTHER" id="PTHR47567">
    <property type="entry name" value="MITOCHONDRIAL SUBSTRATE/SOLUTE CARRIER"/>
    <property type="match status" value="1"/>
</dbReference>
<keyword evidence="3" id="KW-0999">Mitochondrion inner membrane</keyword>
<keyword evidence="5 7" id="KW-0472">Membrane</keyword>
<dbReference type="InterPro" id="IPR036852">
    <property type="entry name" value="Peptidase_S8/S53_dom_sf"/>
</dbReference>
<dbReference type="InterPro" id="IPR023395">
    <property type="entry name" value="MCP_dom_sf"/>
</dbReference>
<feature type="transmembrane region" description="Helical" evidence="9">
    <location>
        <begin position="50"/>
        <end position="68"/>
    </location>
</feature>
<evidence type="ECO:0000256" key="8">
    <source>
        <dbReference type="SAM" id="MobiDB-lite"/>
    </source>
</evidence>
<dbReference type="InterPro" id="IPR002110">
    <property type="entry name" value="Ankyrin_rpt"/>
</dbReference>
<dbReference type="SMART" id="SM00248">
    <property type="entry name" value="ANK"/>
    <property type="match status" value="5"/>
</dbReference>
<comment type="subcellular location">
    <subcellularLocation>
        <location evidence="1">Membrane</location>
        <topology evidence="1">Multi-pass membrane protein</topology>
    </subcellularLocation>
</comment>
<gene>
    <name evidence="10" type="ORF">KAF25_010319</name>
</gene>
<dbReference type="InterPro" id="IPR018108">
    <property type="entry name" value="MCP_transmembrane"/>
</dbReference>
<dbReference type="PANTHER" id="PTHR47567:SF1">
    <property type="entry name" value="NAD-DEPENDENT EPIMERASE_DEHYDRATASE DOMAIN-CONTAINING PROTEIN"/>
    <property type="match status" value="1"/>
</dbReference>
<comment type="caution">
    <text evidence="10">The sequence shown here is derived from an EMBL/GenBank/DDBJ whole genome shotgun (WGS) entry which is preliminary data.</text>
</comment>
<dbReference type="Pfam" id="PF00153">
    <property type="entry name" value="Mito_carr"/>
    <property type="match status" value="1"/>
</dbReference>
<dbReference type="SUPFAM" id="SSF48403">
    <property type="entry name" value="Ankyrin repeat"/>
    <property type="match status" value="1"/>
</dbReference>